<dbReference type="PROSITE" id="PS52029">
    <property type="entry name" value="LD_TPASE"/>
    <property type="match status" value="1"/>
</dbReference>
<dbReference type="Proteomes" id="UP000272464">
    <property type="component" value="Unassembled WGS sequence"/>
</dbReference>
<gene>
    <name evidence="3" type="ORF">EJP77_07630</name>
</gene>
<dbReference type="GO" id="GO:0008360">
    <property type="term" value="P:regulation of cell shape"/>
    <property type="evidence" value="ECO:0007669"/>
    <property type="project" value="UniProtKB-UniRule"/>
</dbReference>
<dbReference type="GO" id="GO:0016740">
    <property type="term" value="F:transferase activity"/>
    <property type="evidence" value="ECO:0007669"/>
    <property type="project" value="InterPro"/>
</dbReference>
<dbReference type="EMBL" id="RZNX01000002">
    <property type="protein sequence ID" value="RUT33791.1"/>
    <property type="molecule type" value="Genomic_DNA"/>
</dbReference>
<name>A0A3S1DBK5_9BACL</name>
<comment type="caution">
    <text evidence="3">The sequence shown here is derived from an EMBL/GenBank/DDBJ whole genome shotgun (WGS) entry which is preliminary data.</text>
</comment>
<dbReference type="CDD" id="cd16913">
    <property type="entry name" value="YkuD_like"/>
    <property type="match status" value="1"/>
</dbReference>
<keyword evidence="4" id="KW-1185">Reference proteome</keyword>
<feature type="active site" description="Nucleophile" evidence="1">
    <location>
        <position position="182"/>
    </location>
</feature>
<evidence type="ECO:0000313" key="3">
    <source>
        <dbReference type="EMBL" id="RUT33791.1"/>
    </source>
</evidence>
<dbReference type="PANTHER" id="PTHR38589:SF1">
    <property type="entry name" value="BLR0621 PROTEIN"/>
    <property type="match status" value="1"/>
</dbReference>
<evidence type="ECO:0000259" key="2">
    <source>
        <dbReference type="PROSITE" id="PS52029"/>
    </source>
</evidence>
<dbReference type="AlphaFoldDB" id="A0A3S1DBK5"/>
<dbReference type="InterPro" id="IPR005490">
    <property type="entry name" value="LD_TPept_cat_dom"/>
</dbReference>
<accession>A0A3S1DBK5</accession>
<dbReference type="PANTHER" id="PTHR38589">
    <property type="entry name" value="BLR0621 PROTEIN"/>
    <property type="match status" value="1"/>
</dbReference>
<organism evidence="3 4">
    <name type="scientific">Paenibacillus zeisoli</name>
    <dbReference type="NCBI Taxonomy" id="2496267"/>
    <lineage>
        <taxon>Bacteria</taxon>
        <taxon>Bacillati</taxon>
        <taxon>Bacillota</taxon>
        <taxon>Bacilli</taxon>
        <taxon>Bacillales</taxon>
        <taxon>Paenibacillaceae</taxon>
        <taxon>Paenibacillus</taxon>
    </lineage>
</organism>
<keyword evidence="1" id="KW-0133">Cell shape</keyword>
<proteinExistence type="predicted"/>
<dbReference type="GO" id="GO:0009252">
    <property type="term" value="P:peptidoglycan biosynthetic process"/>
    <property type="evidence" value="ECO:0007669"/>
    <property type="project" value="UniProtKB-KW"/>
</dbReference>
<dbReference type="GO" id="GO:0071555">
    <property type="term" value="P:cell wall organization"/>
    <property type="evidence" value="ECO:0007669"/>
    <property type="project" value="UniProtKB-UniRule"/>
</dbReference>
<evidence type="ECO:0000313" key="4">
    <source>
        <dbReference type="Proteomes" id="UP000272464"/>
    </source>
</evidence>
<feature type="domain" description="L,D-TPase catalytic" evidence="2">
    <location>
        <begin position="32"/>
        <end position="207"/>
    </location>
</feature>
<sequence>MVLSAGVSAEGAADQIPPVRQETSGGQVILVEAASNSSFKGTLSLREKINGEWKTTLGGIPVVLGKNGIGKSRESDGKTPTGTFPIGHAFGTAAKPAGLKLTYALAGRQDYWIDDPASAQYNKWVHYTGNPAARWKSYERLYIPQYKYAVVIRYNDNPIVKGKGSAIFLHIWRSQDKPTAGCVAMSEANLLKVMGRLDPKQAPVITITRRQ</sequence>
<protein>
    <recommendedName>
        <fullName evidence="2">L,D-TPase catalytic domain-containing protein</fullName>
    </recommendedName>
</protein>
<evidence type="ECO:0000256" key="1">
    <source>
        <dbReference type="PROSITE-ProRule" id="PRU01373"/>
    </source>
</evidence>
<reference evidence="3 4" key="1">
    <citation type="submission" date="2018-12" db="EMBL/GenBank/DDBJ databases">
        <authorList>
            <person name="Sun L."/>
            <person name="Chen Z."/>
        </authorList>
    </citation>
    <scope>NUCLEOTIDE SEQUENCE [LARGE SCALE GENOMIC DNA]</scope>
    <source>
        <strain evidence="3 4">3-5-3</strain>
    </source>
</reference>
<feature type="active site" description="Proton donor/acceptor" evidence="1">
    <location>
        <position position="170"/>
    </location>
</feature>
<comment type="pathway">
    <text evidence="1">Cell wall biogenesis; peptidoglycan biosynthesis.</text>
</comment>
<dbReference type="OrthoDB" id="186490at2"/>
<keyword evidence="1" id="KW-0961">Cell wall biogenesis/degradation</keyword>
<dbReference type="Pfam" id="PF03734">
    <property type="entry name" value="YkuD"/>
    <property type="match status" value="1"/>
</dbReference>
<keyword evidence="1" id="KW-0573">Peptidoglycan synthesis</keyword>